<dbReference type="Proteomes" id="UP000531231">
    <property type="component" value="Unassembled WGS sequence"/>
</dbReference>
<reference evidence="1 2" key="1">
    <citation type="submission" date="2020-08" db="EMBL/GenBank/DDBJ databases">
        <title>Genomic Encyclopedia of Type Strains, Phase IV (KMG-IV): sequencing the most valuable type-strain genomes for metagenomic binning, comparative biology and taxonomic classification.</title>
        <authorList>
            <person name="Goeker M."/>
        </authorList>
    </citation>
    <scope>NUCLEOTIDE SEQUENCE [LARGE SCALE GENOMIC DNA]</scope>
    <source>
        <strain evidence="1 2">DSM 25620</strain>
    </source>
</reference>
<evidence type="ECO:0000313" key="1">
    <source>
        <dbReference type="EMBL" id="MBB5091849.1"/>
    </source>
</evidence>
<keyword evidence="2" id="KW-1185">Reference proteome</keyword>
<gene>
    <name evidence="1" type="ORF">HNQ68_002394</name>
</gene>
<protein>
    <submittedName>
        <fullName evidence="1">Uncharacterized protein</fullName>
    </submittedName>
</protein>
<dbReference type="EMBL" id="JACHIL010000004">
    <property type="protein sequence ID" value="MBB5091849.1"/>
    <property type="molecule type" value="Genomic_DNA"/>
</dbReference>
<name>A0A7W8AK55_9HYPH</name>
<accession>A0A7W8AK55</accession>
<evidence type="ECO:0000313" key="2">
    <source>
        <dbReference type="Proteomes" id="UP000531231"/>
    </source>
</evidence>
<comment type="caution">
    <text evidence="1">The sequence shown here is derived from an EMBL/GenBank/DDBJ whole genome shotgun (WGS) entry which is preliminary data.</text>
</comment>
<dbReference type="AlphaFoldDB" id="A0A7W8AK55"/>
<sequence>MPEDTSDDSSIPDCCRSELVTIRNTIFLHAAGRQNRSLTYQTSVPPVVHVSRPVQFLRDKTAGAAAVIARLFSAKETGPRDKILLFFSVMYQTLFQVPEAALKKGISDPALSAGNHTANKHVRLSDFKTGSGTELTRFFVTGFSAEPVLARLAGQKQACNRIPQQKF</sequence>
<organism evidence="1 2">
    <name type="scientific">Pseudochrobactrum saccharolyticum</name>
    <dbReference type="NCBI Taxonomy" id="354352"/>
    <lineage>
        <taxon>Bacteria</taxon>
        <taxon>Pseudomonadati</taxon>
        <taxon>Pseudomonadota</taxon>
        <taxon>Alphaproteobacteria</taxon>
        <taxon>Hyphomicrobiales</taxon>
        <taxon>Brucellaceae</taxon>
        <taxon>Pseudochrobactrum</taxon>
    </lineage>
</organism>
<proteinExistence type="predicted"/>